<accession>A0ABD1ZJ01</accession>
<comment type="caution">
    <text evidence="2">The sequence shown here is derived from an EMBL/GenBank/DDBJ whole genome shotgun (WGS) entry which is preliminary data.</text>
</comment>
<proteinExistence type="predicted"/>
<protein>
    <submittedName>
        <fullName evidence="2">Uncharacterized protein</fullName>
    </submittedName>
</protein>
<gene>
    <name evidence="2" type="ORF">R1flu_018744</name>
</gene>
<evidence type="ECO:0000313" key="2">
    <source>
        <dbReference type="EMBL" id="KAL2650616.1"/>
    </source>
</evidence>
<organism evidence="2 3">
    <name type="scientific">Riccia fluitans</name>
    <dbReference type="NCBI Taxonomy" id="41844"/>
    <lineage>
        <taxon>Eukaryota</taxon>
        <taxon>Viridiplantae</taxon>
        <taxon>Streptophyta</taxon>
        <taxon>Embryophyta</taxon>
        <taxon>Marchantiophyta</taxon>
        <taxon>Marchantiopsida</taxon>
        <taxon>Marchantiidae</taxon>
        <taxon>Marchantiales</taxon>
        <taxon>Ricciaceae</taxon>
        <taxon>Riccia</taxon>
    </lineage>
</organism>
<dbReference type="AlphaFoldDB" id="A0ABD1ZJ01"/>
<dbReference type="Proteomes" id="UP001605036">
    <property type="component" value="Unassembled WGS sequence"/>
</dbReference>
<keyword evidence="3" id="KW-1185">Reference proteome</keyword>
<sequence>MIMRGREGTEYKTLCLRNSSKVSKIPENNREVADCLSVSRNTSENRERQRENPPALNDDTSVDLKFHKLIDCFTGDTAAPAAGETVAAVNQKKRGKTRQGARVREKISEGRRNFKHLLLRHKKLLPFSLRAIFRLEENSDQLKETVVAAANRKEIKQLVFIARGRQQKGGVSKQ</sequence>
<reference evidence="2 3" key="1">
    <citation type="submission" date="2024-09" db="EMBL/GenBank/DDBJ databases">
        <title>Chromosome-scale assembly of Riccia fluitans.</title>
        <authorList>
            <person name="Paukszto L."/>
            <person name="Sawicki J."/>
            <person name="Karawczyk K."/>
            <person name="Piernik-Szablinska J."/>
            <person name="Szczecinska M."/>
            <person name="Mazdziarz M."/>
        </authorList>
    </citation>
    <scope>NUCLEOTIDE SEQUENCE [LARGE SCALE GENOMIC DNA]</scope>
    <source>
        <strain evidence="2">Rf_01</strain>
        <tissue evidence="2">Aerial parts of the thallus</tissue>
    </source>
</reference>
<dbReference type="EMBL" id="JBHFFA010000001">
    <property type="protein sequence ID" value="KAL2650616.1"/>
    <property type="molecule type" value="Genomic_DNA"/>
</dbReference>
<evidence type="ECO:0000256" key="1">
    <source>
        <dbReference type="SAM" id="MobiDB-lite"/>
    </source>
</evidence>
<name>A0ABD1ZJ01_9MARC</name>
<feature type="region of interest" description="Disordered" evidence="1">
    <location>
        <begin position="37"/>
        <end position="58"/>
    </location>
</feature>
<evidence type="ECO:0000313" key="3">
    <source>
        <dbReference type="Proteomes" id="UP001605036"/>
    </source>
</evidence>